<organism evidence="1 2">
    <name type="scientific">Streptomyces qinzhouensis</name>
    <dbReference type="NCBI Taxonomy" id="2599401"/>
    <lineage>
        <taxon>Bacteria</taxon>
        <taxon>Bacillati</taxon>
        <taxon>Actinomycetota</taxon>
        <taxon>Actinomycetes</taxon>
        <taxon>Kitasatosporales</taxon>
        <taxon>Streptomycetaceae</taxon>
        <taxon>Streptomyces</taxon>
    </lineage>
</organism>
<dbReference type="RefSeq" id="WP_146480652.1">
    <property type="nucleotide sequence ID" value="NZ_CP042266.1"/>
</dbReference>
<dbReference type="EMBL" id="CP042266">
    <property type="protein sequence ID" value="QDY77314.1"/>
    <property type="molecule type" value="Genomic_DNA"/>
</dbReference>
<dbReference type="AlphaFoldDB" id="A0A5B8JA59"/>
<evidence type="ECO:0000313" key="2">
    <source>
        <dbReference type="Proteomes" id="UP000320580"/>
    </source>
</evidence>
<reference evidence="1 2" key="1">
    <citation type="submission" date="2019-07" db="EMBL/GenBank/DDBJ databases">
        <authorList>
            <person name="Zhu P."/>
        </authorList>
    </citation>
    <scope>NUCLEOTIDE SEQUENCE [LARGE SCALE GENOMIC DNA]</scope>
    <source>
        <strain evidence="1 2">SSL-25</strain>
    </source>
</reference>
<proteinExistence type="predicted"/>
<protein>
    <submittedName>
        <fullName evidence="1">SMI1/KNR4 family protein</fullName>
    </submittedName>
</protein>
<sequence>MDMVAGVRGAIADRAGAWDFIRAYAAEWSAAPLGAGDGCGAEEIAAAEERLGLRLPAALKEAYALLGRRPDLTDNHDVLRPLAELELDEAGEALVFRDENQGACRWGIPLAEAGLDDPPVVIRPDLLDKAEERWEPWLGRVSHCFVEIVLAESVHVPEELSAFLDGTAADEVEAAGGFVRLPFPDYPPGDTEPTRWYAGPDALVRSEGVSYLRARTEEALDRTLDLFLGPEEED</sequence>
<accession>A0A5B8JA59</accession>
<dbReference type="Proteomes" id="UP000320580">
    <property type="component" value="Chromosome"/>
</dbReference>
<keyword evidence="2" id="KW-1185">Reference proteome</keyword>
<dbReference type="KEGG" id="sqz:FQU76_13190"/>
<gene>
    <name evidence="1" type="ORF">FQU76_13190</name>
</gene>
<evidence type="ECO:0000313" key="1">
    <source>
        <dbReference type="EMBL" id="QDY77314.1"/>
    </source>
</evidence>
<name>A0A5B8JA59_9ACTN</name>
<dbReference type="OrthoDB" id="3698952at2"/>